<reference evidence="1" key="1">
    <citation type="submission" date="2014-09" db="EMBL/GenBank/DDBJ databases">
        <authorList>
            <person name="Magalhaes I.L.F."/>
            <person name="Oliveira U."/>
            <person name="Santos F.R."/>
            <person name="Vidigal T.H.D.A."/>
            <person name="Brescovit A.D."/>
            <person name="Santos A.J."/>
        </authorList>
    </citation>
    <scope>NUCLEOTIDE SEQUENCE</scope>
    <source>
        <tissue evidence="1">Shoot tissue taken approximately 20 cm above the soil surface</tissue>
    </source>
</reference>
<organism evidence="1">
    <name type="scientific">Arundo donax</name>
    <name type="common">Giant reed</name>
    <name type="synonym">Donax arundinaceus</name>
    <dbReference type="NCBI Taxonomy" id="35708"/>
    <lineage>
        <taxon>Eukaryota</taxon>
        <taxon>Viridiplantae</taxon>
        <taxon>Streptophyta</taxon>
        <taxon>Embryophyta</taxon>
        <taxon>Tracheophyta</taxon>
        <taxon>Spermatophyta</taxon>
        <taxon>Magnoliopsida</taxon>
        <taxon>Liliopsida</taxon>
        <taxon>Poales</taxon>
        <taxon>Poaceae</taxon>
        <taxon>PACMAD clade</taxon>
        <taxon>Arundinoideae</taxon>
        <taxon>Arundineae</taxon>
        <taxon>Arundo</taxon>
    </lineage>
</organism>
<dbReference type="EMBL" id="GBRH01231696">
    <property type="protein sequence ID" value="JAD66199.1"/>
    <property type="molecule type" value="Transcribed_RNA"/>
</dbReference>
<accession>A0A0A9BQF7</accession>
<sequence length="41" mass="4790">MFRSNNVAPSNKISDLRIIFVFGKMTWCFTRKSGDCFTRIT</sequence>
<name>A0A0A9BQF7_ARUDO</name>
<protein>
    <submittedName>
        <fullName evidence="1">Uncharacterized protein</fullName>
    </submittedName>
</protein>
<dbReference type="AlphaFoldDB" id="A0A0A9BQF7"/>
<reference evidence="1" key="2">
    <citation type="journal article" date="2015" name="Data Brief">
        <title>Shoot transcriptome of the giant reed, Arundo donax.</title>
        <authorList>
            <person name="Barrero R.A."/>
            <person name="Guerrero F.D."/>
            <person name="Moolhuijzen P."/>
            <person name="Goolsby J.A."/>
            <person name="Tidwell J."/>
            <person name="Bellgard S.E."/>
            <person name="Bellgard M.I."/>
        </authorList>
    </citation>
    <scope>NUCLEOTIDE SEQUENCE</scope>
    <source>
        <tissue evidence="1">Shoot tissue taken approximately 20 cm above the soil surface</tissue>
    </source>
</reference>
<evidence type="ECO:0000313" key="1">
    <source>
        <dbReference type="EMBL" id="JAD66199.1"/>
    </source>
</evidence>
<proteinExistence type="predicted"/>